<sequence>MWSTDTVWRPSSTDPDLQLYKEVDGKQQIPTGQPSFVEPHFEEEDLKKLRSSIENMRDHLNYQQRQTFLDNPTAPIIHLHPGFATTSVHFSLCHLFHQHQMKGRGQHCRGC</sequence>
<dbReference type="EMBL" id="GG666571">
    <property type="protein sequence ID" value="EEN53772.1"/>
    <property type="molecule type" value="Genomic_DNA"/>
</dbReference>
<evidence type="ECO:0000313" key="1">
    <source>
        <dbReference type="EMBL" id="EEN53772.1"/>
    </source>
</evidence>
<name>C3Z173_BRAFL</name>
<gene>
    <name evidence="1" type="ORF">BRAFLDRAFT_77337</name>
</gene>
<organism>
    <name type="scientific">Branchiostoma floridae</name>
    <name type="common">Florida lancelet</name>
    <name type="synonym">Amphioxus</name>
    <dbReference type="NCBI Taxonomy" id="7739"/>
    <lineage>
        <taxon>Eukaryota</taxon>
        <taxon>Metazoa</taxon>
        <taxon>Chordata</taxon>
        <taxon>Cephalochordata</taxon>
        <taxon>Leptocardii</taxon>
        <taxon>Amphioxiformes</taxon>
        <taxon>Branchiostomatidae</taxon>
        <taxon>Branchiostoma</taxon>
    </lineage>
</organism>
<reference evidence="1" key="1">
    <citation type="journal article" date="2008" name="Nature">
        <title>The amphioxus genome and the evolution of the chordate karyotype.</title>
        <authorList>
            <consortium name="US DOE Joint Genome Institute (JGI-PGF)"/>
            <person name="Putnam N.H."/>
            <person name="Butts T."/>
            <person name="Ferrier D.E.K."/>
            <person name="Furlong R.F."/>
            <person name="Hellsten U."/>
            <person name="Kawashima T."/>
            <person name="Robinson-Rechavi M."/>
            <person name="Shoguchi E."/>
            <person name="Terry A."/>
            <person name="Yu J.-K."/>
            <person name="Benito-Gutierrez E.L."/>
            <person name="Dubchak I."/>
            <person name="Garcia-Fernandez J."/>
            <person name="Gibson-Brown J.J."/>
            <person name="Grigoriev I.V."/>
            <person name="Horton A.C."/>
            <person name="de Jong P.J."/>
            <person name="Jurka J."/>
            <person name="Kapitonov V.V."/>
            <person name="Kohara Y."/>
            <person name="Kuroki Y."/>
            <person name="Lindquist E."/>
            <person name="Lucas S."/>
            <person name="Osoegawa K."/>
            <person name="Pennacchio L.A."/>
            <person name="Salamov A.A."/>
            <person name="Satou Y."/>
            <person name="Sauka-Spengler T."/>
            <person name="Schmutz J."/>
            <person name="Shin-I T."/>
            <person name="Toyoda A."/>
            <person name="Bronner-Fraser M."/>
            <person name="Fujiyama A."/>
            <person name="Holland L.Z."/>
            <person name="Holland P.W.H."/>
            <person name="Satoh N."/>
            <person name="Rokhsar D.S."/>
        </authorList>
    </citation>
    <scope>NUCLEOTIDE SEQUENCE [LARGE SCALE GENOMIC DNA]</scope>
    <source>
        <strain evidence="1">S238N-H82</strain>
        <tissue evidence="1">Testes</tissue>
    </source>
</reference>
<dbReference type="AlphaFoldDB" id="C3Z173"/>
<accession>C3Z173</accession>
<dbReference type="InParanoid" id="C3Z173"/>
<proteinExistence type="predicted"/>
<protein>
    <submittedName>
        <fullName evidence="1">Uncharacterized protein</fullName>
    </submittedName>
</protein>